<reference evidence="2 3" key="1">
    <citation type="submission" date="2024-02" db="EMBL/GenBank/DDBJ databases">
        <title>De novo assembly and annotation of 12 fungi associated with fruit tree decline syndrome in Ontario, Canada.</title>
        <authorList>
            <person name="Sulman M."/>
            <person name="Ellouze W."/>
            <person name="Ilyukhin E."/>
        </authorList>
    </citation>
    <scope>NUCLEOTIDE SEQUENCE [LARGE SCALE GENOMIC DNA]</scope>
    <source>
        <strain evidence="2 3">M11/M66-122</strain>
    </source>
</reference>
<sequence length="453" mass="49795">MYKTRLRKWGLFKYRTGSQTQKEICKSRSCAESNRAGSVTGNTTPESALCELHHQALASPRHAGCQGHWEQNTDLCVEFSDSTSGSISEDFRRGQRRRLATRMVPPISVPAVLRAPSDLQCLEEASRIANGYIQGSLESGAWTYDERLHGVFGHRGLAGWEDTFAWLGRLVEGISYIQCGGASAGAARTRDGFRMLNACLDETAARLRYQDATTMYYFLVFAKIPNRALRRALVRHVQELARVVLGSRHPFTLVFQRLAWCPVRKDSNDIKNNNNNENDNGNDEKEEDDDSESTATLGHFTEIIGVKHSFFDKPLRLCPAPRADADSDSGAGAGAAAAVAQQERYASTVVGADAGYAHVLAALGDGAKLAALSRTLRRTLWQNDNDPGEPVGSIIGFDLMLSVARGLRLHGERAEAALALETVRRWLGAMGPEVAGRRAKCYVRELKELKGVK</sequence>
<evidence type="ECO:0000313" key="2">
    <source>
        <dbReference type="EMBL" id="KAK7754362.1"/>
    </source>
</evidence>
<evidence type="ECO:0000313" key="3">
    <source>
        <dbReference type="Proteomes" id="UP001320420"/>
    </source>
</evidence>
<dbReference type="AlphaFoldDB" id="A0AAN9UW23"/>
<protein>
    <submittedName>
        <fullName evidence="2">Uncharacterized protein</fullName>
    </submittedName>
</protein>
<organism evidence="2 3">
    <name type="scientific">Diatrype stigma</name>
    <dbReference type="NCBI Taxonomy" id="117547"/>
    <lineage>
        <taxon>Eukaryota</taxon>
        <taxon>Fungi</taxon>
        <taxon>Dikarya</taxon>
        <taxon>Ascomycota</taxon>
        <taxon>Pezizomycotina</taxon>
        <taxon>Sordariomycetes</taxon>
        <taxon>Xylariomycetidae</taxon>
        <taxon>Xylariales</taxon>
        <taxon>Diatrypaceae</taxon>
        <taxon>Diatrype</taxon>
    </lineage>
</organism>
<feature type="compositionally biased region" description="Acidic residues" evidence="1">
    <location>
        <begin position="280"/>
        <end position="292"/>
    </location>
</feature>
<feature type="region of interest" description="Disordered" evidence="1">
    <location>
        <begin position="268"/>
        <end position="294"/>
    </location>
</feature>
<proteinExistence type="predicted"/>
<accession>A0AAN9UW23</accession>
<evidence type="ECO:0000256" key="1">
    <source>
        <dbReference type="SAM" id="MobiDB-lite"/>
    </source>
</evidence>
<keyword evidence="3" id="KW-1185">Reference proteome</keyword>
<feature type="compositionally biased region" description="Low complexity" evidence="1">
    <location>
        <begin position="270"/>
        <end position="279"/>
    </location>
</feature>
<name>A0AAN9UW23_9PEZI</name>
<comment type="caution">
    <text evidence="2">The sequence shown here is derived from an EMBL/GenBank/DDBJ whole genome shotgun (WGS) entry which is preliminary data.</text>
</comment>
<dbReference type="Proteomes" id="UP001320420">
    <property type="component" value="Unassembled WGS sequence"/>
</dbReference>
<gene>
    <name evidence="2" type="ORF">SLS62_003655</name>
</gene>
<dbReference type="EMBL" id="JAKJXP020000021">
    <property type="protein sequence ID" value="KAK7754362.1"/>
    <property type="molecule type" value="Genomic_DNA"/>
</dbReference>